<evidence type="ECO:0000256" key="1">
    <source>
        <dbReference type="ARBA" id="ARBA00004370"/>
    </source>
</evidence>
<keyword evidence="3 6" id="KW-0812">Transmembrane</keyword>
<sequence>MFFFRRSNVKRAPRPSRAPSFALPKRRTSVLLAPSNQHDQLPFLRRSRFSALPHFRAHENEPESLSLFIAILYVVDLFGIFPFLTLPALLVRLGYFGVLLVLSIIFLQIYTSFLLSQCWTMAEYLDPSILQKRNYPYAALAELAYGPCVSLLVSVLLDLSIFALAVPSIVMAAQNLEAVVLRMSAGLYNFSYCYWAIIVGLVICPLMWLGSPKHMRGLAITAVCVMIIIVGLLWYCLLDAPAIGTPFEGVSMELPGFLTILSSYSILAFQFDIHPVLLTLQIDMKRKSQVSWAALSGIAITCSVAIVGAGIAAYKFGSMISSNLLLSLPTSVPFFVMLILMSLQLCFSVTVASSAMFMQIENFFKLPETLCCKRILIRSCVLALEVLVAEFVPNFDALMNVIGGTITGPLVFILPPLLYRRIRRMERVHQRIAAEASYGSLPLDLNYAPVELELEPLLVAKKPHSPPGCWLRVVRVLNRLECDISCTMAVLIFGVLATFLSTYLNLFTLTDLFKNNSPCLSNLTAH</sequence>
<feature type="transmembrane region" description="Helical" evidence="6">
    <location>
        <begin position="292"/>
        <end position="314"/>
    </location>
</feature>
<dbReference type="GO" id="GO:0016020">
    <property type="term" value="C:membrane"/>
    <property type="evidence" value="ECO:0007669"/>
    <property type="project" value="UniProtKB-SubCell"/>
</dbReference>
<accession>A0A484BMH3</accession>
<feature type="transmembrane region" description="Helical" evidence="6">
    <location>
        <begin position="217"/>
        <end position="237"/>
    </location>
</feature>
<evidence type="ECO:0000259" key="7">
    <source>
        <dbReference type="Pfam" id="PF01490"/>
    </source>
</evidence>
<comment type="subcellular location">
    <subcellularLocation>
        <location evidence="1">Membrane</location>
    </subcellularLocation>
</comment>
<dbReference type="OMA" id="DMKRKSQ"/>
<reference evidence="8 9" key="1">
    <citation type="journal article" date="2019" name="J. Hered.">
        <title>An Improved Genome Assembly for Drosophila navojoa, the Basal Species in the mojavensis Cluster.</title>
        <authorList>
            <person name="Vanderlinde T."/>
            <person name="Dupim E.G."/>
            <person name="Nazario-Yepiz N.O."/>
            <person name="Carvalho A.B."/>
        </authorList>
    </citation>
    <scope>NUCLEOTIDE SEQUENCE [LARGE SCALE GENOMIC DNA]</scope>
    <source>
        <strain evidence="8">Navoj_Jal97</strain>
        <tissue evidence="8">Whole organism</tissue>
    </source>
</reference>
<proteinExistence type="predicted"/>
<dbReference type="PANTHER" id="PTHR48017">
    <property type="entry name" value="OS05G0424000 PROTEIN-RELATED"/>
    <property type="match status" value="1"/>
</dbReference>
<protein>
    <recommendedName>
        <fullName evidence="7">Amino acid transporter transmembrane domain-containing protein</fullName>
    </recommendedName>
</protein>
<keyword evidence="9" id="KW-1185">Reference proteome</keyword>
<gene>
    <name evidence="8" type="ORF">AWZ03_003483</name>
</gene>
<dbReference type="Pfam" id="PF01490">
    <property type="entry name" value="Aa_trans"/>
    <property type="match status" value="1"/>
</dbReference>
<evidence type="ECO:0000313" key="8">
    <source>
        <dbReference type="EMBL" id="TDG49973.1"/>
    </source>
</evidence>
<evidence type="ECO:0000256" key="2">
    <source>
        <dbReference type="ARBA" id="ARBA00022448"/>
    </source>
</evidence>
<feature type="transmembrane region" description="Helical" evidence="6">
    <location>
        <begin position="334"/>
        <end position="355"/>
    </location>
</feature>
<feature type="domain" description="Amino acid transporter transmembrane" evidence="7">
    <location>
        <begin position="84"/>
        <end position="427"/>
    </location>
</feature>
<dbReference type="STRING" id="7232.A0A484BMH3"/>
<dbReference type="EMBL" id="LSRL02000018">
    <property type="protein sequence ID" value="TDG49973.1"/>
    <property type="molecule type" value="Genomic_DNA"/>
</dbReference>
<evidence type="ECO:0000256" key="4">
    <source>
        <dbReference type="ARBA" id="ARBA00022989"/>
    </source>
</evidence>
<dbReference type="OrthoDB" id="422187at2759"/>
<evidence type="ECO:0000256" key="3">
    <source>
        <dbReference type="ARBA" id="ARBA00022692"/>
    </source>
</evidence>
<feature type="transmembrane region" description="Helical" evidence="6">
    <location>
        <begin position="257"/>
        <end position="280"/>
    </location>
</feature>
<dbReference type="AlphaFoldDB" id="A0A484BMH3"/>
<feature type="transmembrane region" description="Helical" evidence="6">
    <location>
        <begin position="375"/>
        <end position="392"/>
    </location>
</feature>
<name>A0A484BMH3_DRONA</name>
<feature type="transmembrane region" description="Helical" evidence="6">
    <location>
        <begin position="186"/>
        <end position="210"/>
    </location>
</feature>
<feature type="transmembrane region" description="Helical" evidence="6">
    <location>
        <begin position="95"/>
        <end position="116"/>
    </location>
</feature>
<keyword evidence="5 6" id="KW-0472">Membrane</keyword>
<feature type="transmembrane region" description="Helical" evidence="6">
    <location>
        <begin position="484"/>
        <end position="504"/>
    </location>
</feature>
<keyword evidence="2" id="KW-0813">Transport</keyword>
<feature type="transmembrane region" description="Helical" evidence="6">
    <location>
        <begin position="398"/>
        <end position="419"/>
    </location>
</feature>
<comment type="caution">
    <text evidence="8">The sequence shown here is derived from an EMBL/GenBank/DDBJ whole genome shotgun (WGS) entry which is preliminary data.</text>
</comment>
<organism evidence="8 9">
    <name type="scientific">Drosophila navojoa</name>
    <name type="common">Fruit fly</name>
    <dbReference type="NCBI Taxonomy" id="7232"/>
    <lineage>
        <taxon>Eukaryota</taxon>
        <taxon>Metazoa</taxon>
        <taxon>Ecdysozoa</taxon>
        <taxon>Arthropoda</taxon>
        <taxon>Hexapoda</taxon>
        <taxon>Insecta</taxon>
        <taxon>Pterygota</taxon>
        <taxon>Neoptera</taxon>
        <taxon>Endopterygota</taxon>
        <taxon>Diptera</taxon>
        <taxon>Brachycera</taxon>
        <taxon>Muscomorpha</taxon>
        <taxon>Ephydroidea</taxon>
        <taxon>Drosophilidae</taxon>
        <taxon>Drosophila</taxon>
    </lineage>
</organism>
<evidence type="ECO:0000313" key="9">
    <source>
        <dbReference type="Proteomes" id="UP000295192"/>
    </source>
</evidence>
<evidence type="ECO:0000256" key="5">
    <source>
        <dbReference type="ARBA" id="ARBA00023136"/>
    </source>
</evidence>
<dbReference type="Proteomes" id="UP000295192">
    <property type="component" value="Unassembled WGS sequence"/>
</dbReference>
<feature type="transmembrane region" description="Helical" evidence="6">
    <location>
        <begin position="65"/>
        <end position="89"/>
    </location>
</feature>
<keyword evidence="4 6" id="KW-1133">Transmembrane helix</keyword>
<evidence type="ECO:0000256" key="6">
    <source>
        <dbReference type="SAM" id="Phobius"/>
    </source>
</evidence>
<feature type="transmembrane region" description="Helical" evidence="6">
    <location>
        <begin position="137"/>
        <end position="166"/>
    </location>
</feature>
<dbReference type="InterPro" id="IPR013057">
    <property type="entry name" value="AA_transpt_TM"/>
</dbReference>
<dbReference type="KEGG" id="dnv:108657761"/>